<evidence type="ECO:0000313" key="2">
    <source>
        <dbReference type="EMBL" id="RKW70562.1"/>
    </source>
</evidence>
<dbReference type="Proteomes" id="UP000273119">
    <property type="component" value="Unassembled WGS sequence"/>
</dbReference>
<dbReference type="PROSITE" id="PS51186">
    <property type="entry name" value="GNAT"/>
    <property type="match status" value="1"/>
</dbReference>
<keyword evidence="3" id="KW-1185">Reference proteome</keyword>
<comment type="caution">
    <text evidence="2">The sequence shown here is derived from an EMBL/GenBank/DDBJ whole genome shotgun (WGS) entry which is preliminary data.</text>
</comment>
<dbReference type="AlphaFoldDB" id="A0A496PJ82"/>
<dbReference type="SUPFAM" id="SSF55729">
    <property type="entry name" value="Acyl-CoA N-acyltransferases (Nat)"/>
    <property type="match status" value="1"/>
</dbReference>
<dbReference type="InterPro" id="IPR016181">
    <property type="entry name" value="Acyl_CoA_acyltransferase"/>
</dbReference>
<dbReference type="Pfam" id="PF13302">
    <property type="entry name" value="Acetyltransf_3"/>
    <property type="match status" value="1"/>
</dbReference>
<proteinExistence type="predicted"/>
<dbReference type="RefSeq" id="WP_121485215.1">
    <property type="nucleotide sequence ID" value="NZ_QQXL01000004.1"/>
</dbReference>
<organism evidence="2 3">
    <name type="scientific">Galactobacter caseinivorans</name>
    <dbReference type="NCBI Taxonomy" id="2676123"/>
    <lineage>
        <taxon>Bacteria</taxon>
        <taxon>Bacillati</taxon>
        <taxon>Actinomycetota</taxon>
        <taxon>Actinomycetes</taxon>
        <taxon>Micrococcales</taxon>
        <taxon>Micrococcaceae</taxon>
        <taxon>Galactobacter</taxon>
    </lineage>
</organism>
<dbReference type="PANTHER" id="PTHR43792:SF1">
    <property type="entry name" value="N-ACETYLTRANSFERASE DOMAIN-CONTAINING PROTEIN"/>
    <property type="match status" value="1"/>
</dbReference>
<reference evidence="2 3" key="1">
    <citation type="submission" date="2018-07" db="EMBL/GenBank/DDBJ databases">
        <title>Arthrobacter sp. nov., isolated from raw cow's milk with high bacterial count.</title>
        <authorList>
            <person name="Hahne J."/>
            <person name="Isele D."/>
            <person name="Lipski A."/>
        </authorList>
    </citation>
    <scope>NUCLEOTIDE SEQUENCE [LARGE SCALE GENOMIC DNA]</scope>
    <source>
        <strain evidence="2 3">JZ R-183</strain>
    </source>
</reference>
<sequence length="182" mass="19882">MELRTQNMILAPVTEADLEEIHALYSDERVWRHLPSGRFTQLSRTKEWLEAKLAGWERNGLGSWTAREPNGGALLGSGGCDLRGTHASFWNLGYRFAPEAQGRGLATELSRAAVQQAARVNPDVPVVAYLLEHNAASEAVARKVGLTLQHRGPDAGNPDADAVRLIYANRALSEPELAATME</sequence>
<accession>A0A496PJ82</accession>
<name>A0A496PJ82_9MICC</name>
<feature type="domain" description="N-acetyltransferase" evidence="1">
    <location>
        <begin position="8"/>
        <end position="170"/>
    </location>
</feature>
<evidence type="ECO:0000313" key="3">
    <source>
        <dbReference type="Proteomes" id="UP000273119"/>
    </source>
</evidence>
<dbReference type="InterPro" id="IPR051531">
    <property type="entry name" value="N-acetyltransferase"/>
</dbReference>
<gene>
    <name evidence="2" type="ORF">DWQ67_08300</name>
</gene>
<dbReference type="PANTHER" id="PTHR43792">
    <property type="entry name" value="GNAT FAMILY, PUTATIVE (AFU_ORTHOLOGUE AFUA_3G00765)-RELATED-RELATED"/>
    <property type="match status" value="1"/>
</dbReference>
<evidence type="ECO:0000259" key="1">
    <source>
        <dbReference type="PROSITE" id="PS51186"/>
    </source>
</evidence>
<dbReference type="InterPro" id="IPR000182">
    <property type="entry name" value="GNAT_dom"/>
</dbReference>
<protein>
    <submittedName>
        <fullName evidence="2">N-acetyltransferase</fullName>
    </submittedName>
</protein>
<dbReference type="Gene3D" id="3.40.630.30">
    <property type="match status" value="1"/>
</dbReference>
<dbReference type="EMBL" id="QQXL01000004">
    <property type="protein sequence ID" value="RKW70562.1"/>
    <property type="molecule type" value="Genomic_DNA"/>
</dbReference>
<dbReference type="GO" id="GO:0016747">
    <property type="term" value="F:acyltransferase activity, transferring groups other than amino-acyl groups"/>
    <property type="evidence" value="ECO:0007669"/>
    <property type="project" value="InterPro"/>
</dbReference>
<keyword evidence="2" id="KW-0808">Transferase</keyword>